<feature type="region of interest" description="Disordered" evidence="10">
    <location>
        <begin position="390"/>
        <end position="420"/>
    </location>
</feature>
<dbReference type="GO" id="GO:0003677">
    <property type="term" value="F:DNA binding"/>
    <property type="evidence" value="ECO:0007669"/>
    <property type="project" value="UniProtKB-KW"/>
</dbReference>
<dbReference type="SUPFAM" id="SSF50916">
    <property type="entry name" value="Rap30/74 interaction domains"/>
    <property type="match status" value="1"/>
</dbReference>
<dbReference type="InterPro" id="IPR036388">
    <property type="entry name" value="WH-like_DNA-bd_sf"/>
</dbReference>
<gene>
    <name evidence="13" type="ORF">BABINDRAFT_163405</name>
</gene>
<dbReference type="SUPFAM" id="SSF46785">
    <property type="entry name" value="Winged helix' DNA-binding domain"/>
    <property type="match status" value="1"/>
</dbReference>
<comment type="subcellular location">
    <subcellularLocation>
        <location evidence="1">Nucleus</location>
    </subcellularLocation>
</comment>
<dbReference type="GO" id="GO:0006355">
    <property type="term" value="P:regulation of DNA-templated transcription"/>
    <property type="evidence" value="ECO:0007669"/>
    <property type="project" value="EnsemblFungi"/>
</dbReference>
<name>A0A1E3QJ13_9ASCO</name>
<evidence type="ECO:0000259" key="12">
    <source>
        <dbReference type="Pfam" id="PF17683"/>
    </source>
</evidence>
<evidence type="ECO:0000256" key="7">
    <source>
        <dbReference type="ARBA" id="ARBA00023242"/>
    </source>
</evidence>
<keyword evidence="5" id="KW-0238">DNA-binding</keyword>
<dbReference type="Gene3D" id="1.10.10.10">
    <property type="entry name" value="Winged helix-like DNA-binding domain superfamily/Winged helix DNA-binding domain"/>
    <property type="match status" value="1"/>
</dbReference>
<dbReference type="Proteomes" id="UP000094336">
    <property type="component" value="Unassembled WGS sequence"/>
</dbReference>
<evidence type="ECO:0000256" key="8">
    <source>
        <dbReference type="ARBA" id="ARBA00081473"/>
    </source>
</evidence>
<evidence type="ECO:0000313" key="13">
    <source>
        <dbReference type="EMBL" id="ODQ77696.1"/>
    </source>
</evidence>
<dbReference type="GO" id="GO:0005674">
    <property type="term" value="C:transcription factor TFIIF complex"/>
    <property type="evidence" value="ECO:0007669"/>
    <property type="project" value="EnsemblFungi"/>
</dbReference>
<dbReference type="STRING" id="984486.A0A1E3QJ13"/>
<evidence type="ECO:0000313" key="14">
    <source>
        <dbReference type="Proteomes" id="UP000094336"/>
    </source>
</evidence>
<dbReference type="CDD" id="cd07980">
    <property type="entry name" value="TFIIF_beta"/>
    <property type="match status" value="1"/>
</dbReference>
<keyword evidence="4" id="KW-0805">Transcription regulation</keyword>
<protein>
    <recommendedName>
        <fullName evidence="3">Transcription initiation factor IIF subunit beta</fullName>
    </recommendedName>
    <alternativeName>
        <fullName evidence="9">TFIIF medium subunit</fullName>
    </alternativeName>
    <alternativeName>
        <fullName evidence="8">TFIIF-beta</fullName>
    </alternativeName>
</protein>
<dbReference type="Pfam" id="PF17683">
    <property type="entry name" value="TFIIF_beta_N"/>
    <property type="match status" value="1"/>
</dbReference>
<feature type="domain" description="TFIIF beta subunit N-terminal" evidence="12">
    <location>
        <begin position="59"/>
        <end position="251"/>
    </location>
</feature>
<dbReference type="InterPro" id="IPR040450">
    <property type="entry name" value="TFIIF_beta_HTH"/>
</dbReference>
<dbReference type="InterPro" id="IPR003196">
    <property type="entry name" value="TFIIF_beta"/>
</dbReference>
<organism evidence="13 14">
    <name type="scientific">Babjeviella inositovora NRRL Y-12698</name>
    <dbReference type="NCBI Taxonomy" id="984486"/>
    <lineage>
        <taxon>Eukaryota</taxon>
        <taxon>Fungi</taxon>
        <taxon>Dikarya</taxon>
        <taxon>Ascomycota</taxon>
        <taxon>Saccharomycotina</taxon>
        <taxon>Pichiomycetes</taxon>
        <taxon>Serinales incertae sedis</taxon>
        <taxon>Babjeviella</taxon>
    </lineage>
</organism>
<dbReference type="InterPro" id="IPR011039">
    <property type="entry name" value="TFIIF_interaction"/>
</dbReference>
<sequence>MSSPTVLPAKARKVKREEDIDIVHDSDEDFKDLELAIDFDPEDVFDEESLDLDTTLLGQKIWLLRLPRYLSSKWKGNVDKLSGQQIGMVRIKKSLKPNERPRVKLEIDDIKLKELEKEIDAVIDKEKSSYATNTPSTEIPREYDVNILNSKVMNQYVFNEKNLVNYKAEYHAVNPLPVQPDLQPLTAKQQYQKQRFRAWQQRQDEAMLRKTGAVPSIEDDKPMRRYIPFVKTIPKKTKLLGAVVHDCQVMPSRTDARFANINRITKMKIPTVKVRPKVTLLEEVPGITQSNVGPSLRGGHVTTGFLQRKSANTNADGTGRAIRMPKTDLLDLLFRLFEEYEYWSMKGLKERTRQPESYLKESLDSIATLIKKGPYTSKYTLKNEYKKLRDQERAADGDRPVRVPDAEDNEDDDVEMVDIA</sequence>
<dbReference type="PANTHER" id="PTHR10445">
    <property type="entry name" value="GENERAL TRANSCRIPTION FACTOR IIF SUBUNIT 2"/>
    <property type="match status" value="1"/>
</dbReference>
<dbReference type="GO" id="GO:0051123">
    <property type="term" value="P:RNA polymerase II preinitiation complex assembly"/>
    <property type="evidence" value="ECO:0007669"/>
    <property type="project" value="EnsemblFungi"/>
</dbReference>
<comment type="similarity">
    <text evidence="2">Belongs to the TFIIF beta subunit family.</text>
</comment>
<accession>A0A1E3QJ13</accession>
<proteinExistence type="inferred from homology"/>
<keyword evidence="7" id="KW-0539">Nucleus</keyword>
<keyword evidence="6" id="KW-0804">Transcription</keyword>
<evidence type="ECO:0000256" key="1">
    <source>
        <dbReference type="ARBA" id="ARBA00004123"/>
    </source>
</evidence>
<evidence type="ECO:0000256" key="5">
    <source>
        <dbReference type="ARBA" id="ARBA00023125"/>
    </source>
</evidence>
<dbReference type="AlphaFoldDB" id="A0A1E3QJ13"/>
<feature type="domain" description="TFIIF beta subunit HTH" evidence="11">
    <location>
        <begin position="322"/>
        <end position="386"/>
    </location>
</feature>
<reference evidence="14" key="1">
    <citation type="submission" date="2016-05" db="EMBL/GenBank/DDBJ databases">
        <title>Comparative genomics of biotechnologically important yeasts.</title>
        <authorList>
            <consortium name="DOE Joint Genome Institute"/>
            <person name="Riley R."/>
            <person name="Haridas S."/>
            <person name="Wolfe K.H."/>
            <person name="Lopes M.R."/>
            <person name="Hittinger C.T."/>
            <person name="Goker M."/>
            <person name="Salamov A."/>
            <person name="Wisecaver J."/>
            <person name="Long T.M."/>
            <person name="Aerts A.L."/>
            <person name="Barry K."/>
            <person name="Choi C."/>
            <person name="Clum A."/>
            <person name="Coughlan A.Y."/>
            <person name="Deshpande S."/>
            <person name="Douglass A.P."/>
            <person name="Hanson S.J."/>
            <person name="Klenk H.-P."/>
            <person name="Labutti K."/>
            <person name="Lapidus A."/>
            <person name="Lindquist E."/>
            <person name="Lipzen A."/>
            <person name="Meier-Kolthoff J.P."/>
            <person name="Ohm R.A."/>
            <person name="Otillar R.P."/>
            <person name="Pangilinan J."/>
            <person name="Peng Y."/>
            <person name="Rokas A."/>
            <person name="Rosa C.A."/>
            <person name="Scheuner C."/>
            <person name="Sibirny A.A."/>
            <person name="Slot J.C."/>
            <person name="Stielow J.B."/>
            <person name="Sun H."/>
            <person name="Kurtzman C.P."/>
            <person name="Blackwell M."/>
            <person name="Grigoriev I.V."/>
            <person name="Jeffries T.W."/>
        </authorList>
    </citation>
    <scope>NUCLEOTIDE SEQUENCE [LARGE SCALE GENOMIC DNA]</scope>
    <source>
        <strain evidence="14">NRRL Y-12698</strain>
    </source>
</reference>
<dbReference type="InterPro" id="IPR036390">
    <property type="entry name" value="WH_DNA-bd_sf"/>
</dbReference>
<keyword evidence="14" id="KW-1185">Reference proteome</keyword>
<dbReference type="OrthoDB" id="26094at2759"/>
<feature type="compositionally biased region" description="Acidic residues" evidence="10">
    <location>
        <begin position="406"/>
        <end position="420"/>
    </location>
</feature>
<feature type="compositionally biased region" description="Basic and acidic residues" evidence="10">
    <location>
        <begin position="390"/>
        <end position="405"/>
    </location>
</feature>
<evidence type="ECO:0000256" key="3">
    <source>
        <dbReference type="ARBA" id="ARBA00021453"/>
    </source>
</evidence>
<dbReference type="RefSeq" id="XP_018983024.1">
    <property type="nucleotide sequence ID" value="XM_019129898.1"/>
</dbReference>
<evidence type="ECO:0000256" key="9">
    <source>
        <dbReference type="ARBA" id="ARBA00081863"/>
    </source>
</evidence>
<dbReference type="GO" id="GO:0006368">
    <property type="term" value="P:transcription elongation by RNA polymerase II"/>
    <property type="evidence" value="ECO:0007669"/>
    <property type="project" value="EnsemblFungi"/>
</dbReference>
<dbReference type="InterPro" id="IPR040504">
    <property type="entry name" value="TFIIF_beta_N"/>
</dbReference>
<evidence type="ECO:0000256" key="4">
    <source>
        <dbReference type="ARBA" id="ARBA00023015"/>
    </source>
</evidence>
<dbReference type="FunFam" id="1.10.10.10:FF:000035">
    <property type="entry name" value="General transcription factor IIF subunit 2"/>
    <property type="match status" value="1"/>
</dbReference>
<dbReference type="EMBL" id="KV454439">
    <property type="protein sequence ID" value="ODQ77696.1"/>
    <property type="molecule type" value="Genomic_DNA"/>
</dbReference>
<evidence type="ECO:0000256" key="6">
    <source>
        <dbReference type="ARBA" id="ARBA00023163"/>
    </source>
</evidence>
<dbReference type="GO" id="GO:0000993">
    <property type="term" value="F:RNA polymerase II complex binding"/>
    <property type="evidence" value="ECO:0007669"/>
    <property type="project" value="EnsemblFungi"/>
</dbReference>
<dbReference type="GeneID" id="30147751"/>
<evidence type="ECO:0000256" key="2">
    <source>
        <dbReference type="ARBA" id="ARBA00009543"/>
    </source>
</evidence>
<evidence type="ECO:0000259" key="11">
    <source>
        <dbReference type="Pfam" id="PF02270"/>
    </source>
</evidence>
<dbReference type="GO" id="GO:0001174">
    <property type="term" value="P:transcriptional start site selection at RNA polymerase II promoter"/>
    <property type="evidence" value="ECO:0007669"/>
    <property type="project" value="EnsemblFungi"/>
</dbReference>
<dbReference type="PANTHER" id="PTHR10445:SF0">
    <property type="entry name" value="GENERAL TRANSCRIPTION FACTOR IIF SUBUNIT 2"/>
    <property type="match status" value="1"/>
</dbReference>
<dbReference type="Pfam" id="PF02270">
    <property type="entry name" value="TFIIF_beta"/>
    <property type="match status" value="1"/>
</dbReference>
<evidence type="ECO:0000256" key="10">
    <source>
        <dbReference type="SAM" id="MobiDB-lite"/>
    </source>
</evidence>